<protein>
    <submittedName>
        <fullName evidence="2">Uncharacterized protein</fullName>
    </submittedName>
</protein>
<dbReference type="EMBL" id="JAYMYQ010000004">
    <property type="protein sequence ID" value="KAK7336074.1"/>
    <property type="molecule type" value="Genomic_DNA"/>
</dbReference>
<keyword evidence="3" id="KW-1185">Reference proteome</keyword>
<evidence type="ECO:0000256" key="1">
    <source>
        <dbReference type="SAM" id="MobiDB-lite"/>
    </source>
</evidence>
<gene>
    <name evidence="2" type="ORF">VNO77_16603</name>
</gene>
<evidence type="ECO:0000313" key="2">
    <source>
        <dbReference type="EMBL" id="KAK7336074.1"/>
    </source>
</evidence>
<comment type="caution">
    <text evidence="2">The sequence shown here is derived from an EMBL/GenBank/DDBJ whole genome shotgun (WGS) entry which is preliminary data.</text>
</comment>
<reference evidence="2 3" key="1">
    <citation type="submission" date="2024-01" db="EMBL/GenBank/DDBJ databases">
        <title>The genomes of 5 underutilized Papilionoideae crops provide insights into root nodulation and disease resistanc.</title>
        <authorList>
            <person name="Jiang F."/>
        </authorList>
    </citation>
    <scope>NUCLEOTIDE SEQUENCE [LARGE SCALE GENOMIC DNA]</scope>
    <source>
        <strain evidence="2">LVBAO_FW01</strain>
        <tissue evidence="2">Leaves</tissue>
    </source>
</reference>
<proteinExistence type="predicted"/>
<accession>A0AAN9LHM0</accession>
<feature type="region of interest" description="Disordered" evidence="1">
    <location>
        <begin position="31"/>
        <end position="53"/>
    </location>
</feature>
<evidence type="ECO:0000313" key="3">
    <source>
        <dbReference type="Proteomes" id="UP001367508"/>
    </source>
</evidence>
<organism evidence="2 3">
    <name type="scientific">Canavalia gladiata</name>
    <name type="common">Sword bean</name>
    <name type="synonym">Dolichos gladiatus</name>
    <dbReference type="NCBI Taxonomy" id="3824"/>
    <lineage>
        <taxon>Eukaryota</taxon>
        <taxon>Viridiplantae</taxon>
        <taxon>Streptophyta</taxon>
        <taxon>Embryophyta</taxon>
        <taxon>Tracheophyta</taxon>
        <taxon>Spermatophyta</taxon>
        <taxon>Magnoliopsida</taxon>
        <taxon>eudicotyledons</taxon>
        <taxon>Gunneridae</taxon>
        <taxon>Pentapetalae</taxon>
        <taxon>rosids</taxon>
        <taxon>fabids</taxon>
        <taxon>Fabales</taxon>
        <taxon>Fabaceae</taxon>
        <taxon>Papilionoideae</taxon>
        <taxon>50 kb inversion clade</taxon>
        <taxon>NPAAA clade</taxon>
        <taxon>indigoferoid/millettioid clade</taxon>
        <taxon>Phaseoleae</taxon>
        <taxon>Canavalia</taxon>
    </lineage>
</organism>
<name>A0AAN9LHM0_CANGL</name>
<dbReference type="AlphaFoldDB" id="A0AAN9LHM0"/>
<sequence>MDKTQRNRKYEIILQIYLYLTNIIYGVTSPATSEREGHVKSSNSSQRSRKRVSRWTTCTAFGNWVMNFVDTQKHQKITNG</sequence>
<dbReference type="Proteomes" id="UP001367508">
    <property type="component" value="Unassembled WGS sequence"/>
</dbReference>